<dbReference type="InterPro" id="IPR002625">
    <property type="entry name" value="Smr_dom"/>
</dbReference>
<evidence type="ECO:0000313" key="2">
    <source>
        <dbReference type="EMBL" id="GGI22569.1"/>
    </source>
</evidence>
<evidence type="ECO:0000259" key="1">
    <source>
        <dbReference type="Pfam" id="PF01713"/>
    </source>
</evidence>
<proteinExistence type="predicted"/>
<dbReference type="Gene3D" id="2.60.40.1600">
    <property type="entry name" value="Smr-associated-like"/>
    <property type="match status" value="1"/>
</dbReference>
<sequence>MTFRIHDISSPINIFKMKFKLGDFVRFVDEKREGYVTKVIDAQTLGVTDEDGFEIPVAMSNLTSVHGHGVVAEEIDKPKPIQVNVASISTLENGIYLAVATDDKAGNVVHFHLQNQSANVLLTTLTSERKEKYSGSFYGILEAYQSKLIYSASIADLDIWPEFTFQVLLFSKADVKPAEPLVIKKKFRAKDFSIEQKELPQLKNKGWLIRLDELPLVKIDAQKLKESFFKSPAEKKTVDVPLKEIDLHIEKLRDDHHFLEADEMIQIQLSHFQNALDAAIVHHFDKMIFIHGSGNGTLRDKIHKLISKNPHVKTYMDARKEKFGYGATEVVFK</sequence>
<accession>A0ABQ2BBY6</accession>
<evidence type="ECO:0000313" key="3">
    <source>
        <dbReference type="Proteomes" id="UP000645390"/>
    </source>
</evidence>
<name>A0ABQ2BBY6_9SPHI</name>
<dbReference type="EMBL" id="BMDJ01000001">
    <property type="protein sequence ID" value="GGI22569.1"/>
    <property type="molecule type" value="Genomic_DNA"/>
</dbReference>
<organism evidence="2 3">
    <name type="scientific">Pedobacter mendelii</name>
    <dbReference type="NCBI Taxonomy" id="1908240"/>
    <lineage>
        <taxon>Bacteria</taxon>
        <taxon>Pseudomonadati</taxon>
        <taxon>Bacteroidota</taxon>
        <taxon>Sphingobacteriia</taxon>
        <taxon>Sphingobacteriales</taxon>
        <taxon>Sphingobacteriaceae</taxon>
        <taxon>Pedobacter</taxon>
    </lineage>
</organism>
<dbReference type="InterPro" id="IPR036063">
    <property type="entry name" value="Smr_dom_sf"/>
</dbReference>
<protein>
    <submittedName>
        <fullName evidence="2">Mannonate oxidoreductase</fullName>
    </submittedName>
</protein>
<dbReference type="Proteomes" id="UP000645390">
    <property type="component" value="Unassembled WGS sequence"/>
</dbReference>
<feature type="domain" description="Smr" evidence="1">
    <location>
        <begin position="272"/>
        <end position="333"/>
    </location>
</feature>
<comment type="caution">
    <text evidence="2">The sequence shown here is derived from an EMBL/GenBank/DDBJ whole genome shotgun (WGS) entry which is preliminary data.</text>
</comment>
<dbReference type="InterPro" id="IPR036781">
    <property type="entry name" value="Smr_assoc-like_sf"/>
</dbReference>
<reference evidence="3" key="1">
    <citation type="journal article" date="2019" name="Int. J. Syst. Evol. Microbiol.">
        <title>The Global Catalogue of Microorganisms (GCM) 10K type strain sequencing project: providing services to taxonomists for standard genome sequencing and annotation.</title>
        <authorList>
            <consortium name="The Broad Institute Genomics Platform"/>
            <consortium name="The Broad Institute Genome Sequencing Center for Infectious Disease"/>
            <person name="Wu L."/>
            <person name="Ma J."/>
        </authorList>
    </citation>
    <scope>NUCLEOTIDE SEQUENCE [LARGE SCALE GENOMIC DNA]</scope>
    <source>
        <strain evidence="3">CCM 8939</strain>
    </source>
</reference>
<gene>
    <name evidence="2" type="ORF">GCM10008119_03300</name>
</gene>
<dbReference type="Pfam" id="PF01713">
    <property type="entry name" value="Smr"/>
    <property type="match status" value="1"/>
</dbReference>
<dbReference type="Gene3D" id="3.30.1370.110">
    <property type="match status" value="1"/>
</dbReference>
<dbReference type="SUPFAM" id="SSF158949">
    <property type="entry name" value="Smr-associated domain-like"/>
    <property type="match status" value="1"/>
</dbReference>
<keyword evidence="3" id="KW-1185">Reference proteome</keyword>